<dbReference type="InterPro" id="IPR006224">
    <property type="entry name" value="PsdUridine_synth_RluA-like_CS"/>
</dbReference>
<dbReference type="EMBL" id="VZCB01000098">
    <property type="protein sequence ID" value="MQN82077.1"/>
    <property type="molecule type" value="Genomic_DNA"/>
</dbReference>
<evidence type="ECO:0000256" key="1">
    <source>
        <dbReference type="SAM" id="Coils"/>
    </source>
</evidence>
<dbReference type="InterPro" id="IPR006145">
    <property type="entry name" value="PsdUridine_synth_RsuA/RluA"/>
</dbReference>
<name>A0A6G1U3U8_9BACT</name>
<keyword evidence="1" id="KW-0175">Coiled coil</keyword>
<feature type="coiled-coil region" evidence="1">
    <location>
        <begin position="192"/>
        <end position="229"/>
    </location>
</feature>
<comment type="caution">
    <text evidence="3">The sequence shown here is derived from an EMBL/GenBank/DDBJ whole genome shotgun (WGS) entry which is preliminary data.</text>
</comment>
<protein>
    <submittedName>
        <fullName evidence="3">RluA family pseudouridine synthase</fullName>
    </submittedName>
</protein>
<dbReference type="PANTHER" id="PTHR21600:SF89">
    <property type="entry name" value="RIBOSOMAL LARGE SUBUNIT PSEUDOURIDINE SYNTHASE A"/>
    <property type="match status" value="1"/>
</dbReference>
<evidence type="ECO:0000313" key="4">
    <source>
        <dbReference type="Proteomes" id="UP000480425"/>
    </source>
</evidence>
<feature type="coiled-coil region" evidence="1">
    <location>
        <begin position="106"/>
        <end position="167"/>
    </location>
</feature>
<dbReference type="PROSITE" id="PS01129">
    <property type="entry name" value="PSI_RLU"/>
    <property type="match status" value="1"/>
</dbReference>
<dbReference type="InterPro" id="IPR020103">
    <property type="entry name" value="PsdUridine_synth_cat_dom_sf"/>
</dbReference>
<dbReference type="Proteomes" id="UP000480425">
    <property type="component" value="Unassembled WGS sequence"/>
</dbReference>
<dbReference type="OrthoDB" id="9807829at2"/>
<dbReference type="GO" id="GO:0000455">
    <property type="term" value="P:enzyme-directed rRNA pseudouridine synthesis"/>
    <property type="evidence" value="ECO:0007669"/>
    <property type="project" value="TreeGrafter"/>
</dbReference>
<accession>A0A6G1U3U8</accession>
<dbReference type="SUPFAM" id="SSF55120">
    <property type="entry name" value="Pseudouridine synthase"/>
    <property type="match status" value="1"/>
</dbReference>
<evidence type="ECO:0000259" key="2">
    <source>
        <dbReference type="Pfam" id="PF00849"/>
    </source>
</evidence>
<dbReference type="CDD" id="cd02869">
    <property type="entry name" value="PseudoU_synth_RluA_like"/>
    <property type="match status" value="1"/>
</dbReference>
<dbReference type="Pfam" id="PF00849">
    <property type="entry name" value="PseudoU_synth_2"/>
    <property type="match status" value="1"/>
</dbReference>
<dbReference type="GO" id="GO:0003723">
    <property type="term" value="F:RNA binding"/>
    <property type="evidence" value="ECO:0007669"/>
    <property type="project" value="InterPro"/>
</dbReference>
<dbReference type="PANTHER" id="PTHR21600">
    <property type="entry name" value="MITOCHONDRIAL RNA PSEUDOURIDINE SYNTHASE"/>
    <property type="match status" value="1"/>
</dbReference>
<dbReference type="GO" id="GO:0140098">
    <property type="term" value="F:catalytic activity, acting on RNA"/>
    <property type="evidence" value="ECO:0007669"/>
    <property type="project" value="UniProtKB-ARBA"/>
</dbReference>
<proteinExistence type="predicted"/>
<dbReference type="Gene3D" id="3.30.2350.10">
    <property type="entry name" value="Pseudouridine synthase"/>
    <property type="match status" value="1"/>
</dbReference>
<sequence>MIFHPFHHTSENVPARMNNPLDYEPDPLCIQACREVQEMLARREDWQEEIARGKMFGVLIVENVKTDTDVPKWGYLAAYSGQIGGRSDWEDFVPAVFDYLQPDGYFKTHEAEISRINQSISHLEKDERMKEARTLIRQLQEERKRTIAAYQEKMKEAKAKRDSRREAGNLSEAEEAQMIRESQFMKAELRRLKKSLSEKTALETEFEDYQENILRLKQLRKQLSDALQQWLFSQFRMLNQEGESKDLLEIFRDEALKEYPQAAIATSRIAALKMVPPAGSGECCEPKLLQYAYQHGYKPLQMAMFWWGESPKEEIRHHLQFYPACNGKCKPILHWMLPPSVFESPASAENGIGGQKGPFPKQIEMLYEQVETLYEDCELTVIHKPAGLLSVPGKDAAQPSVYALMRSKYPEATGPLIVHRLDMPTSGVMMIAKTEFAYHRLQKAFLNHQIQKKYVAIISGKDIPEKGIISLPLMPDYLDRPRQIVDHEQGKEAITEYEVLEPVDDSHLRIALYPKTGRTHQLRVHCAHQEGLNAPILGDPLYGNEKAARLHLHAEEITFEHPLTGKKITIKRKADF</sequence>
<dbReference type="GO" id="GO:0009982">
    <property type="term" value="F:pseudouridine synthase activity"/>
    <property type="evidence" value="ECO:0007669"/>
    <property type="project" value="InterPro"/>
</dbReference>
<feature type="domain" description="Pseudouridine synthase RsuA/RluA-like" evidence="2">
    <location>
        <begin position="379"/>
        <end position="528"/>
    </location>
</feature>
<organism evidence="3 4">
    <name type="scientific">Segatella copri</name>
    <dbReference type="NCBI Taxonomy" id="165179"/>
    <lineage>
        <taxon>Bacteria</taxon>
        <taxon>Pseudomonadati</taxon>
        <taxon>Bacteroidota</taxon>
        <taxon>Bacteroidia</taxon>
        <taxon>Bacteroidales</taxon>
        <taxon>Prevotellaceae</taxon>
        <taxon>Segatella</taxon>
    </lineage>
</organism>
<evidence type="ECO:0000313" key="3">
    <source>
        <dbReference type="EMBL" id="MQN82077.1"/>
    </source>
</evidence>
<reference evidence="3 4" key="1">
    <citation type="submission" date="2019-09" db="EMBL/GenBank/DDBJ databases">
        <title>Distinct polysaccharide growth profiles of human intestinal Prevotella copri isolates.</title>
        <authorList>
            <person name="Fehlner-Peach H."/>
            <person name="Magnabosco C."/>
            <person name="Raghavan V."/>
            <person name="Scher J.U."/>
            <person name="Tett A."/>
            <person name="Cox L.M."/>
            <person name="Gottsegen C."/>
            <person name="Watters A."/>
            <person name="Wiltshire- Gordon J.D."/>
            <person name="Segata N."/>
            <person name="Bonneau R."/>
            <person name="Littman D.R."/>
        </authorList>
    </citation>
    <scope>NUCLEOTIDE SEQUENCE [LARGE SCALE GENOMIC DNA]</scope>
    <source>
        <strain evidence="4">iA622</strain>
    </source>
</reference>
<dbReference type="AlphaFoldDB" id="A0A6G1U3U8"/>
<dbReference type="RefSeq" id="WP_153125731.1">
    <property type="nucleotide sequence ID" value="NZ_CP152352.1"/>
</dbReference>
<gene>
    <name evidence="3" type="ORF">F7D73_14235</name>
</gene>
<dbReference type="InterPro" id="IPR050188">
    <property type="entry name" value="RluA_PseudoU_synthase"/>
</dbReference>